<sequence length="695" mass="77464">MIVAADVKPPQDAPETLDTAEKTKTSSEYEDVVIEEEQLGVYRLLVATTKSTRRQYQKNLEEIQASIPHLVSLFKDIYALSQSLFICVLLSRVWQGLEDALLMHLSTRMLRVIEVGLITGKPFAAEVLWAMVLRLLCTAIVAYLRWIGDKYQAKLRSLVTAHFELTLMEVKLRLDVPTSLDASSKIDVSGSDAWNAFEDIMTYLTSVLTTLSQMVVILRQARISGDPFFVLVCLIKPIFANLTYRALWEKVCYAYVSNVDYLRMSSMQALVGGGFKEDVLTGDLGAWIIQEYRAARDKLGDISNESPFWQYYRSSTPFKPVVESILDDLPMAYCAVNAVLYPSRFSIASIAIFQSSSSSLRYSLDTLFRSGHEFQKNLHSIKEIYSTRNIRNKIMDGKVAYPSAEKANEGMSFELKDLTFSYPGSHKKGNALNKINLSIRGGSLVVIVGANGSGKSTIVRILSRLFDPTSGELMIDGSKAADYHIADLRQATVLLSQENKIYPLSFAENIGLGHLDSVHDMELVKKAAEQGGATEFISKLDTGYSTQLNQSADTISMNLHGKNDHPLHKEMEKLEKAVNISGGETQRLVAARSFMRFNSGKIRLVVVDEPSSALDAEGELQLFNRLLEAREGKTMIFVTHRFGHLTKHADTIICMKDGDISEMGKHDELMKNEGGEYSKLYNIQAGAFAEQPPTA</sequence>
<dbReference type="GO" id="GO:0005524">
    <property type="term" value="F:ATP binding"/>
    <property type="evidence" value="ECO:0007669"/>
    <property type="project" value="UniProtKB-KW"/>
</dbReference>
<dbReference type="SMART" id="SM00382">
    <property type="entry name" value="AAA"/>
    <property type="match status" value="1"/>
</dbReference>
<dbReference type="PROSITE" id="PS50893">
    <property type="entry name" value="ABC_TRANSPORTER_2"/>
    <property type="match status" value="1"/>
</dbReference>
<feature type="domain" description="ABC transporter" evidence="4">
    <location>
        <begin position="413"/>
        <end position="682"/>
    </location>
</feature>
<dbReference type="InterPro" id="IPR003439">
    <property type="entry name" value="ABC_transporter-like_ATP-bd"/>
</dbReference>
<dbReference type="Gene3D" id="3.40.50.300">
    <property type="entry name" value="P-loop containing nucleotide triphosphate hydrolases"/>
    <property type="match status" value="1"/>
</dbReference>
<evidence type="ECO:0000313" key="5">
    <source>
        <dbReference type="EMBL" id="KAF5333225.1"/>
    </source>
</evidence>
<evidence type="ECO:0000259" key="4">
    <source>
        <dbReference type="PROSITE" id="PS50893"/>
    </source>
</evidence>
<evidence type="ECO:0000313" key="6">
    <source>
        <dbReference type="Proteomes" id="UP000541558"/>
    </source>
</evidence>
<keyword evidence="2" id="KW-0067">ATP-binding</keyword>
<dbReference type="OrthoDB" id="6500128at2759"/>
<protein>
    <recommendedName>
        <fullName evidence="4">ABC transporter domain-containing protein</fullName>
    </recommendedName>
</protein>
<gene>
    <name evidence="5" type="ORF">D9611_002823</name>
</gene>
<dbReference type="InterPro" id="IPR003593">
    <property type="entry name" value="AAA+_ATPase"/>
</dbReference>
<comment type="caution">
    <text evidence="5">The sequence shown here is derived from an EMBL/GenBank/DDBJ whole genome shotgun (WGS) entry which is preliminary data.</text>
</comment>
<evidence type="ECO:0000256" key="3">
    <source>
        <dbReference type="SAM" id="MobiDB-lite"/>
    </source>
</evidence>
<keyword evidence="1" id="KW-0547">Nucleotide-binding</keyword>
<feature type="region of interest" description="Disordered" evidence="3">
    <location>
        <begin position="1"/>
        <end position="24"/>
    </location>
</feature>
<keyword evidence="6" id="KW-1185">Reference proteome</keyword>
<reference evidence="5 6" key="1">
    <citation type="journal article" date="2020" name="ISME J.">
        <title>Uncovering the hidden diversity of litter-decomposition mechanisms in mushroom-forming fungi.</title>
        <authorList>
            <person name="Floudas D."/>
            <person name="Bentzer J."/>
            <person name="Ahren D."/>
            <person name="Johansson T."/>
            <person name="Persson P."/>
            <person name="Tunlid A."/>
        </authorList>
    </citation>
    <scope>NUCLEOTIDE SEQUENCE [LARGE SCALE GENOMIC DNA]</scope>
    <source>
        <strain evidence="5 6">CBS 175.51</strain>
    </source>
</reference>
<organism evidence="5 6">
    <name type="scientific">Ephemerocybe angulata</name>
    <dbReference type="NCBI Taxonomy" id="980116"/>
    <lineage>
        <taxon>Eukaryota</taxon>
        <taxon>Fungi</taxon>
        <taxon>Dikarya</taxon>
        <taxon>Basidiomycota</taxon>
        <taxon>Agaricomycotina</taxon>
        <taxon>Agaricomycetes</taxon>
        <taxon>Agaricomycetidae</taxon>
        <taxon>Agaricales</taxon>
        <taxon>Agaricineae</taxon>
        <taxon>Psathyrellaceae</taxon>
        <taxon>Ephemerocybe</taxon>
    </lineage>
</organism>
<dbReference type="InterPro" id="IPR039421">
    <property type="entry name" value="Type_1_exporter"/>
</dbReference>
<dbReference type="Proteomes" id="UP000541558">
    <property type="component" value="Unassembled WGS sequence"/>
</dbReference>
<dbReference type="GO" id="GO:0016887">
    <property type="term" value="F:ATP hydrolysis activity"/>
    <property type="evidence" value="ECO:0007669"/>
    <property type="project" value="InterPro"/>
</dbReference>
<dbReference type="PANTHER" id="PTHR43394">
    <property type="entry name" value="ATP-DEPENDENT PERMEASE MDL1, MITOCHONDRIAL"/>
    <property type="match status" value="1"/>
</dbReference>
<evidence type="ECO:0000256" key="2">
    <source>
        <dbReference type="ARBA" id="ARBA00022840"/>
    </source>
</evidence>
<name>A0A8H5C167_9AGAR</name>
<dbReference type="SUPFAM" id="SSF52540">
    <property type="entry name" value="P-loop containing nucleoside triphosphate hydrolases"/>
    <property type="match status" value="1"/>
</dbReference>
<dbReference type="InterPro" id="IPR027417">
    <property type="entry name" value="P-loop_NTPase"/>
</dbReference>
<evidence type="ECO:0000256" key="1">
    <source>
        <dbReference type="ARBA" id="ARBA00022741"/>
    </source>
</evidence>
<dbReference type="PANTHER" id="PTHR43394:SF1">
    <property type="entry name" value="ATP-BINDING CASSETTE SUB-FAMILY B MEMBER 10, MITOCHONDRIAL"/>
    <property type="match status" value="1"/>
</dbReference>
<dbReference type="GO" id="GO:0015421">
    <property type="term" value="F:ABC-type oligopeptide transporter activity"/>
    <property type="evidence" value="ECO:0007669"/>
    <property type="project" value="TreeGrafter"/>
</dbReference>
<accession>A0A8H5C167</accession>
<proteinExistence type="predicted"/>
<dbReference type="Pfam" id="PF00005">
    <property type="entry name" value="ABC_tran"/>
    <property type="match status" value="1"/>
</dbReference>
<dbReference type="EMBL" id="JAACJK010000109">
    <property type="protein sequence ID" value="KAF5333225.1"/>
    <property type="molecule type" value="Genomic_DNA"/>
</dbReference>
<dbReference type="AlphaFoldDB" id="A0A8H5C167"/>